<feature type="compositionally biased region" description="Low complexity" evidence="3">
    <location>
        <begin position="339"/>
        <end position="359"/>
    </location>
</feature>
<organism evidence="5 6">
    <name type="scientific">Gambusia affinis</name>
    <name type="common">Western mosquitofish</name>
    <name type="synonym">Heterandria affinis</name>
    <dbReference type="NCBI Taxonomy" id="33528"/>
    <lineage>
        <taxon>Eukaryota</taxon>
        <taxon>Metazoa</taxon>
        <taxon>Chordata</taxon>
        <taxon>Craniata</taxon>
        <taxon>Vertebrata</taxon>
        <taxon>Euteleostomi</taxon>
        <taxon>Actinopterygii</taxon>
        <taxon>Neopterygii</taxon>
        <taxon>Teleostei</taxon>
        <taxon>Neoteleostei</taxon>
        <taxon>Acanthomorphata</taxon>
        <taxon>Ovalentaria</taxon>
        <taxon>Atherinomorphae</taxon>
        <taxon>Cyprinodontiformes</taxon>
        <taxon>Poeciliidae</taxon>
        <taxon>Poeciliinae</taxon>
        <taxon>Gambusia</taxon>
    </lineage>
</organism>
<feature type="domain" description="Ig-like" evidence="4">
    <location>
        <begin position="5"/>
        <end position="102"/>
    </location>
</feature>
<dbReference type="STRING" id="33528.ENSGAFP00000018919"/>
<feature type="region of interest" description="Disordered" evidence="3">
    <location>
        <begin position="288"/>
        <end position="394"/>
    </location>
</feature>
<dbReference type="SMART" id="SM00409">
    <property type="entry name" value="IG"/>
    <property type="match status" value="2"/>
</dbReference>
<feature type="non-terminal residue" evidence="5">
    <location>
        <position position="394"/>
    </location>
</feature>
<dbReference type="GO" id="GO:0007166">
    <property type="term" value="P:cell surface receptor signaling pathway"/>
    <property type="evidence" value="ECO:0007669"/>
    <property type="project" value="TreeGrafter"/>
</dbReference>
<comment type="caution">
    <text evidence="5">The sequence shown here is derived from an EMBL/GenBank/DDBJ whole genome shotgun (WGS) entry which is preliminary data.</text>
</comment>
<dbReference type="InterPro" id="IPR007110">
    <property type="entry name" value="Ig-like_dom"/>
</dbReference>
<evidence type="ECO:0000256" key="2">
    <source>
        <dbReference type="ARBA" id="ARBA00023157"/>
    </source>
</evidence>
<evidence type="ECO:0000259" key="4">
    <source>
        <dbReference type="PROSITE" id="PS50835"/>
    </source>
</evidence>
<feature type="domain" description="Ig-like" evidence="4">
    <location>
        <begin position="124"/>
        <end position="179"/>
    </location>
</feature>
<keyword evidence="2" id="KW-1015">Disulfide bond</keyword>
<proteinExistence type="predicted"/>
<protein>
    <recommendedName>
        <fullName evidence="4">Ig-like domain-containing protein</fullName>
    </recommendedName>
</protein>
<dbReference type="GO" id="GO:0004888">
    <property type="term" value="F:transmembrane signaling receptor activity"/>
    <property type="evidence" value="ECO:0007669"/>
    <property type="project" value="TreeGrafter"/>
</dbReference>
<evidence type="ECO:0000313" key="5">
    <source>
        <dbReference type="EMBL" id="PWA20460.1"/>
    </source>
</evidence>
<dbReference type="AlphaFoldDB" id="A0A315VE72"/>
<dbReference type="PROSITE" id="PS50835">
    <property type="entry name" value="IG_LIKE"/>
    <property type="match status" value="2"/>
</dbReference>
<name>A0A315VE72_GAMAF</name>
<dbReference type="GO" id="GO:0006955">
    <property type="term" value="P:immune response"/>
    <property type="evidence" value="ECO:0007669"/>
    <property type="project" value="TreeGrafter"/>
</dbReference>
<dbReference type="InterPro" id="IPR003599">
    <property type="entry name" value="Ig_sub"/>
</dbReference>
<dbReference type="Gene3D" id="2.60.40.10">
    <property type="entry name" value="Immunoglobulins"/>
    <property type="match status" value="3"/>
</dbReference>
<sequence>LSLLPQIIVSEVPTTTKYRAIVEITSGDSRIFSGESLSLRCIIPDKYKASWDYLWFRGSVQLPQFGETYQLWNANVKESGKYSCQGKKETSLGSIKTLRSLPNEIHVDGGFAILQMAKRRVLIGDALDLKCRLRGSAPVHETILYRDGIEVMVQNGSSLDFHLPHVTLEDEGRYSCRVSWDLSRRTHSVMSVPTLVNILEVLTKPVLEIDKDNTQLERNKMKLVCHIQYNAPAPAPPVNYYFYKNNNLLGPAISLNHMNVRKAAGWYSCRAKVPKLDMVRWSEPQSFGEVAGPPLMPPRPHLRSQMTSRSPPHTFSAPETQPASPKYFASTPSSDQHTESPSPSSPSSESPVSTSLPTSGQLPGQTQTPEPQNLIPSCQPQHHQSGCLVDVLAV</sequence>
<evidence type="ECO:0000313" key="6">
    <source>
        <dbReference type="Proteomes" id="UP000250572"/>
    </source>
</evidence>
<reference evidence="5 6" key="1">
    <citation type="journal article" date="2018" name="G3 (Bethesda)">
        <title>A High-Quality Reference Genome for the Invasive Mosquitofish Gambusia affinis Using a Chicago Library.</title>
        <authorList>
            <person name="Hoffberg S.L."/>
            <person name="Troendle N.J."/>
            <person name="Glenn T.C."/>
            <person name="Mahmud O."/>
            <person name="Louha S."/>
            <person name="Chalopin D."/>
            <person name="Bennetzen J.L."/>
            <person name="Mauricio R."/>
        </authorList>
    </citation>
    <scope>NUCLEOTIDE SEQUENCE [LARGE SCALE GENOMIC DNA]</scope>
    <source>
        <strain evidence="5">NE01/NJP1002.9</strain>
        <tissue evidence="5">Muscle</tissue>
    </source>
</reference>
<feature type="compositionally biased region" description="Polar residues" evidence="3">
    <location>
        <begin position="360"/>
        <end position="384"/>
    </location>
</feature>
<dbReference type="PANTHER" id="PTHR11481:SF64">
    <property type="entry name" value="FC RECEPTOR-LIKE PROTEIN 4"/>
    <property type="match status" value="1"/>
</dbReference>
<evidence type="ECO:0000256" key="1">
    <source>
        <dbReference type="ARBA" id="ARBA00022729"/>
    </source>
</evidence>
<dbReference type="Pfam" id="PF13895">
    <property type="entry name" value="Ig_2"/>
    <property type="match status" value="1"/>
</dbReference>
<feature type="compositionally biased region" description="Polar residues" evidence="3">
    <location>
        <begin position="304"/>
        <end position="323"/>
    </location>
</feature>
<gene>
    <name evidence="5" type="ORF">CCH79_00003912</name>
</gene>
<feature type="non-terminal residue" evidence="5">
    <location>
        <position position="1"/>
    </location>
</feature>
<keyword evidence="1" id="KW-0732">Signal</keyword>
<dbReference type="Proteomes" id="UP000250572">
    <property type="component" value="Unassembled WGS sequence"/>
</dbReference>
<dbReference type="SUPFAM" id="SSF48726">
    <property type="entry name" value="Immunoglobulin"/>
    <property type="match status" value="3"/>
</dbReference>
<dbReference type="InterPro" id="IPR036179">
    <property type="entry name" value="Ig-like_dom_sf"/>
</dbReference>
<dbReference type="PANTHER" id="PTHR11481">
    <property type="entry name" value="IMMUNOGLOBULIN FC RECEPTOR"/>
    <property type="match status" value="1"/>
</dbReference>
<evidence type="ECO:0000256" key="3">
    <source>
        <dbReference type="SAM" id="MobiDB-lite"/>
    </source>
</evidence>
<accession>A0A315VE72</accession>
<dbReference type="EMBL" id="NHOQ01001971">
    <property type="protein sequence ID" value="PWA20460.1"/>
    <property type="molecule type" value="Genomic_DNA"/>
</dbReference>
<dbReference type="InterPro" id="IPR013783">
    <property type="entry name" value="Ig-like_fold"/>
</dbReference>
<dbReference type="InterPro" id="IPR050488">
    <property type="entry name" value="Ig_Fc_receptor"/>
</dbReference>
<keyword evidence="6" id="KW-1185">Reference proteome</keyword>
<dbReference type="GO" id="GO:0009897">
    <property type="term" value="C:external side of plasma membrane"/>
    <property type="evidence" value="ECO:0007669"/>
    <property type="project" value="TreeGrafter"/>
</dbReference>